<evidence type="ECO:0000256" key="10">
    <source>
        <dbReference type="SAM" id="Phobius"/>
    </source>
</evidence>
<gene>
    <name evidence="14" type="ORF">DFQ08_10912</name>
</gene>
<dbReference type="AlphaFoldDB" id="A0A368ZD80"/>
<dbReference type="Gene3D" id="3.90.70.10">
    <property type="entry name" value="Cysteine proteinases"/>
    <property type="match status" value="1"/>
</dbReference>
<keyword evidence="6" id="KW-0378">Hydrolase</keyword>
<evidence type="ECO:0000313" key="15">
    <source>
        <dbReference type="Proteomes" id="UP000253436"/>
    </source>
</evidence>
<feature type="domain" description="ABC transmembrane type-1" evidence="12">
    <location>
        <begin position="172"/>
        <end position="453"/>
    </location>
</feature>
<dbReference type="InterPro" id="IPR011527">
    <property type="entry name" value="ABC1_TM_dom"/>
</dbReference>
<feature type="domain" description="Peptidase C39" evidence="13">
    <location>
        <begin position="7"/>
        <end position="130"/>
    </location>
</feature>
<organism evidence="14 15">
    <name type="scientific">Winogradskyella arenosi</name>
    <dbReference type="NCBI Taxonomy" id="533325"/>
    <lineage>
        <taxon>Bacteria</taxon>
        <taxon>Pseudomonadati</taxon>
        <taxon>Bacteroidota</taxon>
        <taxon>Flavobacteriia</taxon>
        <taxon>Flavobacteriales</taxon>
        <taxon>Flavobacteriaceae</taxon>
        <taxon>Winogradskyella</taxon>
    </lineage>
</organism>
<dbReference type="Proteomes" id="UP000253436">
    <property type="component" value="Unassembled WGS sequence"/>
</dbReference>
<evidence type="ECO:0000259" key="13">
    <source>
        <dbReference type="PROSITE" id="PS50990"/>
    </source>
</evidence>
<evidence type="ECO:0000256" key="3">
    <source>
        <dbReference type="ARBA" id="ARBA00022475"/>
    </source>
</evidence>
<dbReference type="GO" id="GO:0016887">
    <property type="term" value="F:ATP hydrolysis activity"/>
    <property type="evidence" value="ECO:0007669"/>
    <property type="project" value="InterPro"/>
</dbReference>
<dbReference type="InterPro" id="IPR027417">
    <property type="entry name" value="P-loop_NTPase"/>
</dbReference>
<evidence type="ECO:0000256" key="2">
    <source>
        <dbReference type="ARBA" id="ARBA00022448"/>
    </source>
</evidence>
<dbReference type="SUPFAM" id="SSF52540">
    <property type="entry name" value="P-loop containing nucleoside triphosphate hydrolases"/>
    <property type="match status" value="1"/>
</dbReference>
<evidence type="ECO:0000256" key="4">
    <source>
        <dbReference type="ARBA" id="ARBA00022692"/>
    </source>
</evidence>
<dbReference type="Pfam" id="PF00664">
    <property type="entry name" value="ABC_membrane"/>
    <property type="match status" value="1"/>
</dbReference>
<evidence type="ECO:0000259" key="11">
    <source>
        <dbReference type="PROSITE" id="PS50893"/>
    </source>
</evidence>
<reference evidence="14 15" key="1">
    <citation type="submission" date="2018-07" db="EMBL/GenBank/DDBJ databases">
        <title>Genomic Encyclopedia of Type Strains, Phase III (KMG-III): the genomes of soil and plant-associated and newly described type strains.</title>
        <authorList>
            <person name="Whitman W."/>
        </authorList>
    </citation>
    <scope>NUCLEOTIDE SEQUENCE [LARGE SCALE GENOMIC DNA]</scope>
    <source>
        <strain evidence="14 15">CECT 7958</strain>
    </source>
</reference>
<evidence type="ECO:0000256" key="9">
    <source>
        <dbReference type="ARBA" id="ARBA00023136"/>
    </source>
</evidence>
<dbReference type="GO" id="GO:0015421">
    <property type="term" value="F:ABC-type oligopeptide transporter activity"/>
    <property type="evidence" value="ECO:0007669"/>
    <property type="project" value="TreeGrafter"/>
</dbReference>
<keyword evidence="9 10" id="KW-0472">Membrane</keyword>
<dbReference type="InterPro" id="IPR039421">
    <property type="entry name" value="Type_1_exporter"/>
</dbReference>
<evidence type="ECO:0000256" key="5">
    <source>
        <dbReference type="ARBA" id="ARBA00022741"/>
    </source>
</evidence>
<dbReference type="InterPro" id="IPR003593">
    <property type="entry name" value="AAA+_ATPase"/>
</dbReference>
<feature type="transmembrane region" description="Helical" evidence="10">
    <location>
        <begin position="208"/>
        <end position="228"/>
    </location>
</feature>
<proteinExistence type="predicted"/>
<dbReference type="GO" id="GO:0008233">
    <property type="term" value="F:peptidase activity"/>
    <property type="evidence" value="ECO:0007669"/>
    <property type="project" value="InterPro"/>
</dbReference>
<keyword evidence="4 10" id="KW-0812">Transmembrane</keyword>
<name>A0A368ZD80_9FLAO</name>
<dbReference type="SMART" id="SM00382">
    <property type="entry name" value="AAA"/>
    <property type="match status" value="1"/>
</dbReference>
<dbReference type="PROSITE" id="PS50929">
    <property type="entry name" value="ABC_TM1F"/>
    <property type="match status" value="1"/>
</dbReference>
<dbReference type="PROSITE" id="PS50893">
    <property type="entry name" value="ABC_TRANSPORTER_2"/>
    <property type="match status" value="1"/>
</dbReference>
<feature type="transmembrane region" description="Helical" evidence="10">
    <location>
        <begin position="407"/>
        <end position="434"/>
    </location>
</feature>
<feature type="transmembrane region" description="Helical" evidence="10">
    <location>
        <begin position="286"/>
        <end position="304"/>
    </location>
</feature>
<dbReference type="Pfam" id="PF00005">
    <property type="entry name" value="ABC_tran"/>
    <property type="match status" value="1"/>
</dbReference>
<dbReference type="InterPro" id="IPR036640">
    <property type="entry name" value="ABC1_TM_sf"/>
</dbReference>
<comment type="subcellular location">
    <subcellularLocation>
        <location evidence="1">Cell membrane</location>
        <topology evidence="1">Multi-pass membrane protein</topology>
    </subcellularLocation>
</comment>
<keyword evidence="3" id="KW-1003">Cell membrane</keyword>
<sequence length="732" mass="83786">MIKFRNQLAGNDCGIACLQMICQFYGKNYDTKTIQNYCEVSKLGISIKDIRQFLELVGIDSVSATISLQDTEEMPLPAILYYKKGHYVILEKIKKVKNEYVYYVIDPSFGKIRLNEEELSQKWLSRNTGIVIVLNPSNDFSKKNIKAVPKEKNNAILNNIKKILRERKTRLVVIFLLTMLALITNWGMPLLLKENIDKGILDKNIQLVWAILIGQFIFIISNIVATSFSDILATKISLDINIDLNKSYFTKILNLPISYFEKKFKSDLIEGLNDQNRINNFVSRNIIDIIITLLNLVVFSALLISYNYQIFLFFIVFSVSSIIVTLLFLKKKRIIDYSLFTTESENRNNIYELIMGITEIKVNSAENSRINKWKESESKLKKLKVKDSFVNFYMLNSNNFISKFRDIFLIGLCSFYVIEDSMTLGTMMMISYVLGQLAAPIDDIIDFSQTLQRLNLSFDRLSGVYNKPEEIEKNKEYFTVSENISNISLSNISFKYLSNSENYILNNIDLTIPTNKTTAIVGSSGSGKSTLMKLILGFYFPTQGVLKIGEHKIQDVNLKEWRKKCGVIMQEGYIFSGTIAENITFSDVTPNPERLEYSIQMAELKSTIDKLPMRLNTQIGESGISLSGGEKQRLYIARAIYKNPDFVFFDEATSSMDTITEKNIMNNFRTFLKNKTAVIIAHRLSTVKNAENIIVMKNGEVAEQGTHSQLLEIKGEYYSLVENQLELEVSQH</sequence>
<dbReference type="InterPro" id="IPR005074">
    <property type="entry name" value="Peptidase_C39"/>
</dbReference>
<dbReference type="GO" id="GO:0006508">
    <property type="term" value="P:proteolysis"/>
    <property type="evidence" value="ECO:0007669"/>
    <property type="project" value="InterPro"/>
</dbReference>
<dbReference type="Gene3D" id="1.20.1560.10">
    <property type="entry name" value="ABC transporter type 1, transmembrane domain"/>
    <property type="match status" value="1"/>
</dbReference>
<evidence type="ECO:0000259" key="12">
    <source>
        <dbReference type="PROSITE" id="PS50929"/>
    </source>
</evidence>
<dbReference type="FunFam" id="3.40.50.300:FF:000299">
    <property type="entry name" value="ABC transporter ATP-binding protein/permease"/>
    <property type="match status" value="1"/>
</dbReference>
<dbReference type="InterPro" id="IPR003439">
    <property type="entry name" value="ABC_transporter-like_ATP-bd"/>
</dbReference>
<dbReference type="Gene3D" id="3.40.50.300">
    <property type="entry name" value="P-loop containing nucleotide triphosphate hydrolases"/>
    <property type="match status" value="1"/>
</dbReference>
<comment type="caution">
    <text evidence="14">The sequence shown here is derived from an EMBL/GenBank/DDBJ whole genome shotgun (WGS) entry which is preliminary data.</text>
</comment>
<dbReference type="PANTHER" id="PTHR43394">
    <property type="entry name" value="ATP-DEPENDENT PERMEASE MDL1, MITOCHONDRIAL"/>
    <property type="match status" value="1"/>
</dbReference>
<feature type="transmembrane region" description="Helical" evidence="10">
    <location>
        <begin position="310"/>
        <end position="329"/>
    </location>
</feature>
<feature type="domain" description="ABC transporter" evidence="11">
    <location>
        <begin position="487"/>
        <end position="723"/>
    </location>
</feature>
<keyword evidence="2" id="KW-0813">Transport</keyword>
<protein>
    <submittedName>
        <fullName evidence="14">ATP-binding cassette subfamily B protein</fullName>
    </submittedName>
</protein>
<dbReference type="GO" id="GO:0005886">
    <property type="term" value="C:plasma membrane"/>
    <property type="evidence" value="ECO:0007669"/>
    <property type="project" value="UniProtKB-SubCell"/>
</dbReference>
<dbReference type="PROSITE" id="PS50990">
    <property type="entry name" value="PEPTIDASE_C39"/>
    <property type="match status" value="1"/>
</dbReference>
<evidence type="ECO:0000256" key="7">
    <source>
        <dbReference type="ARBA" id="ARBA00022840"/>
    </source>
</evidence>
<dbReference type="SUPFAM" id="SSF90123">
    <property type="entry name" value="ABC transporter transmembrane region"/>
    <property type="match status" value="1"/>
</dbReference>
<dbReference type="Pfam" id="PF03412">
    <property type="entry name" value="Peptidase_C39"/>
    <property type="match status" value="1"/>
</dbReference>
<keyword evidence="15" id="KW-1185">Reference proteome</keyword>
<evidence type="ECO:0000256" key="1">
    <source>
        <dbReference type="ARBA" id="ARBA00004651"/>
    </source>
</evidence>
<evidence type="ECO:0000313" key="14">
    <source>
        <dbReference type="EMBL" id="RCW89797.1"/>
    </source>
</evidence>
<keyword evidence="8 10" id="KW-1133">Transmembrane helix</keyword>
<evidence type="ECO:0000256" key="8">
    <source>
        <dbReference type="ARBA" id="ARBA00022989"/>
    </source>
</evidence>
<accession>A0A368ZD80</accession>
<feature type="transmembrane region" description="Helical" evidence="10">
    <location>
        <begin position="171"/>
        <end position="188"/>
    </location>
</feature>
<dbReference type="PANTHER" id="PTHR43394:SF1">
    <property type="entry name" value="ATP-BINDING CASSETTE SUB-FAMILY B MEMBER 10, MITOCHONDRIAL"/>
    <property type="match status" value="1"/>
</dbReference>
<keyword evidence="5" id="KW-0547">Nucleotide-binding</keyword>
<dbReference type="EMBL" id="QPJO01000009">
    <property type="protein sequence ID" value="RCW89797.1"/>
    <property type="molecule type" value="Genomic_DNA"/>
</dbReference>
<dbReference type="GO" id="GO:0005524">
    <property type="term" value="F:ATP binding"/>
    <property type="evidence" value="ECO:0007669"/>
    <property type="project" value="UniProtKB-KW"/>
</dbReference>
<keyword evidence="7 14" id="KW-0067">ATP-binding</keyword>
<evidence type="ECO:0000256" key="6">
    <source>
        <dbReference type="ARBA" id="ARBA00022801"/>
    </source>
</evidence>